<protein>
    <submittedName>
        <fullName evidence="3">Triple-gene-block first protein</fullName>
    </submittedName>
</protein>
<reference evidence="3 4" key="1">
    <citation type="journal article" date="1998" name="Arch. Virol.">
        <title>The genome organization of the broad bean necrosis virus (BBNV).</title>
        <authorList>
            <person name="Lu X."/>
            <person name="Yamamoto S."/>
            <person name="Tanaka M."/>
            <person name="Hibi T."/>
            <person name="Namba S."/>
        </authorList>
    </citation>
    <scope>NUCLEOTIDE SEQUENCE [LARGE SCALE GENOMIC DNA]</scope>
</reference>
<dbReference type="GO" id="GO:0005524">
    <property type="term" value="F:ATP binding"/>
    <property type="evidence" value="ECO:0007669"/>
    <property type="project" value="InterPro"/>
</dbReference>
<dbReference type="OrthoDB" id="7859at10239"/>
<feature type="domain" description="(+)RNA virus helicase C-terminal" evidence="2">
    <location>
        <begin position="158"/>
        <end position="437"/>
    </location>
</feature>
<dbReference type="SUPFAM" id="SSF52540">
    <property type="entry name" value="P-loop containing nucleoside triphosphate hydrolases"/>
    <property type="match status" value="1"/>
</dbReference>
<dbReference type="KEGG" id="vg:995363"/>
<feature type="region of interest" description="Disordered" evidence="1">
    <location>
        <begin position="38"/>
        <end position="59"/>
    </location>
</feature>
<name>Q9YPH3_9VIRU</name>
<dbReference type="PROSITE" id="PS51657">
    <property type="entry name" value="PSRV_HELICASE"/>
    <property type="match status" value="1"/>
</dbReference>
<proteinExistence type="predicted"/>
<evidence type="ECO:0000313" key="4">
    <source>
        <dbReference type="Proteomes" id="UP000201839"/>
    </source>
</evidence>
<dbReference type="EMBL" id="D86638">
    <property type="protein sequence ID" value="BAA34696.1"/>
    <property type="molecule type" value="Genomic_RNA"/>
</dbReference>
<feature type="non-terminal residue" evidence="3">
    <location>
        <position position="1"/>
    </location>
</feature>
<dbReference type="InterPro" id="IPR027417">
    <property type="entry name" value="P-loop_NTPase"/>
</dbReference>
<evidence type="ECO:0000259" key="2">
    <source>
        <dbReference type="PROSITE" id="PS51657"/>
    </source>
</evidence>
<dbReference type="RefSeq" id="NP_740764.1">
    <property type="nucleotide sequence ID" value="NC_004425.1"/>
</dbReference>
<dbReference type="Pfam" id="PF01443">
    <property type="entry name" value="Viral_helicase1"/>
    <property type="match status" value="1"/>
</dbReference>
<sequence length="437" mass="48858">AKRIFQRKVCRVFIQLNFRTSNPVKEEKFEQTPAVECDDTHRDNTSACSGIGSNRRKDDIDRLQSDQKVHGTSSADCNTSKRQCKHFKILQTECGSLKLPPRYQGNREAPVVIAKICVECGFKPTGKPLKPFRGDHFRTSTLLKKFDKYLSEKSGKGCNLTKKENEVVLSKLRARRPEVPFFAGVISGVPGSGKTTLLRKLQVEGCLNSVVILGNPNLKSSFSNVQNSYTVKELLLLDLKLVLRLFSLTNNTLASNGEILLLQSLLGAKYLALFGDRAQGSSNTCDSPEWLNFPVVFHLSSSRRFGKAIAALCRGQGLDFEGCDKEDECEAEAATKVLVTLLLSTWSLLWVLETILLSGKLDTTLVYEVQGQEFESVTLFIHERDREAYADNHLKGVALSRAEKLLVIRCEPQLWQTLNNVTETANSRALTYQYGKK</sequence>
<evidence type="ECO:0000313" key="3">
    <source>
        <dbReference type="EMBL" id="BAA34696.1"/>
    </source>
</evidence>
<keyword evidence="4" id="KW-1185">Reference proteome</keyword>
<dbReference type="InterPro" id="IPR027351">
    <property type="entry name" value="(+)RNA_virus_helicase_core_dom"/>
</dbReference>
<accession>Q9YPH3</accession>
<organism evidence="3 4">
    <name type="scientific">Broad bean necrosis virus</name>
    <dbReference type="NCBI Taxonomy" id="79918"/>
    <lineage>
        <taxon>Viruses</taxon>
        <taxon>Riboviria</taxon>
        <taxon>Orthornavirae</taxon>
        <taxon>Kitrinoviricota</taxon>
        <taxon>Alsuviricetes</taxon>
        <taxon>Martellivirales</taxon>
        <taxon>Virgaviridae</taxon>
        <taxon>Pomovirus</taxon>
        <taxon>Pomovirus viciae</taxon>
    </lineage>
</organism>
<dbReference type="GeneID" id="995363"/>
<evidence type="ECO:0000256" key="1">
    <source>
        <dbReference type="SAM" id="MobiDB-lite"/>
    </source>
</evidence>
<dbReference type="CDD" id="cd02019">
    <property type="entry name" value="NK"/>
    <property type="match status" value="1"/>
</dbReference>
<dbReference type="Proteomes" id="UP000201839">
    <property type="component" value="Genome"/>
</dbReference>